<dbReference type="InterPro" id="IPR027443">
    <property type="entry name" value="IPNS-like_sf"/>
</dbReference>
<protein>
    <recommendedName>
        <fullName evidence="3">DUF1479 domain protein</fullName>
    </recommendedName>
</protein>
<dbReference type="EMBL" id="JH971388">
    <property type="protein sequence ID" value="EKM81233.1"/>
    <property type="molecule type" value="Genomic_DNA"/>
</dbReference>
<evidence type="ECO:0000313" key="1">
    <source>
        <dbReference type="EMBL" id="EKM81233.1"/>
    </source>
</evidence>
<accession>K5XD29</accession>
<dbReference type="Proteomes" id="UP000008493">
    <property type="component" value="Unassembled WGS sequence"/>
</dbReference>
<gene>
    <name evidence="1" type="ORF">AGABI1DRAFT_56665</name>
</gene>
<dbReference type="PANTHER" id="PTHR30613">
    <property type="entry name" value="UNCHARACTERIZED PROTEIN YBIU-RELATED"/>
    <property type="match status" value="1"/>
</dbReference>
<keyword evidence="2" id="KW-1185">Reference proteome</keyword>
<evidence type="ECO:0008006" key="3">
    <source>
        <dbReference type="Google" id="ProtNLM"/>
    </source>
</evidence>
<reference evidence="2" key="1">
    <citation type="journal article" date="2012" name="Proc. Natl. Acad. Sci. U.S.A.">
        <title>Genome sequence of the button mushroom Agaricus bisporus reveals mechanisms governing adaptation to a humic-rich ecological niche.</title>
        <authorList>
            <person name="Morin E."/>
            <person name="Kohler A."/>
            <person name="Baker A.R."/>
            <person name="Foulongne-Oriol M."/>
            <person name="Lombard V."/>
            <person name="Nagy L.G."/>
            <person name="Ohm R.A."/>
            <person name="Patyshakuliyeva A."/>
            <person name="Brun A."/>
            <person name="Aerts A.L."/>
            <person name="Bailey A.M."/>
            <person name="Billette C."/>
            <person name="Coutinho P.M."/>
            <person name="Deakin G."/>
            <person name="Doddapaneni H."/>
            <person name="Floudas D."/>
            <person name="Grimwood J."/>
            <person name="Hilden K."/>
            <person name="Kuees U."/>
            <person name="LaButti K.M."/>
            <person name="Lapidus A."/>
            <person name="Lindquist E.A."/>
            <person name="Lucas S.M."/>
            <person name="Murat C."/>
            <person name="Riley R.W."/>
            <person name="Salamov A.A."/>
            <person name="Schmutz J."/>
            <person name="Subramanian V."/>
            <person name="Woesten H.A.B."/>
            <person name="Xu J."/>
            <person name="Eastwood D.C."/>
            <person name="Foster G.D."/>
            <person name="Sonnenberg A.S."/>
            <person name="Cullen D."/>
            <person name="de Vries R.P."/>
            <person name="Lundell T."/>
            <person name="Hibbett D.S."/>
            <person name="Henrissat B."/>
            <person name="Burton K.S."/>
            <person name="Kerrigan R.W."/>
            <person name="Challen M.P."/>
            <person name="Grigoriev I.V."/>
            <person name="Martin F."/>
        </authorList>
    </citation>
    <scope>NUCLEOTIDE SEQUENCE [LARGE SCALE GENOMIC DNA]</scope>
    <source>
        <strain evidence="2">JB137-S8 / ATCC MYA-4627 / FGSC 10392</strain>
    </source>
</reference>
<dbReference type="KEGG" id="abp:AGABI1DRAFT56665"/>
<dbReference type="AlphaFoldDB" id="K5XD29"/>
<dbReference type="InterPro" id="IPR010856">
    <property type="entry name" value="Gig2-like"/>
</dbReference>
<sequence length="460" mass="51820">MPKEEGSISSIFTTLSPGEESIALPDRFTELKRDIFKDELVESWRQVLSELEGTVSEIKEKGNSLITKLSYDEVKSGKVSQAQIDHLKRVGTVIVTGAVPKDEALAWKQQVRDYAAANSSHIKGFPEGNIQVYEMYNSIAQTQARIHEGLINTQKFLLSLWHTSKPNDIKLDVPVSYYDRLRIRQPGDTAFTLGPHIDGGSVERWEDPGFRSVFGNILKGGNHWKQHDPFNATPRITVQNDIYHTSNACSIFRPWQGWTSLSFTGPNEGTLQVLPNLRVASAYIILRPFFRPKNPNSDSLKFENWELDLDRSNFPGSRIGKTQELNTKSHPHLKLDQTMVSIPKIEPGDQVYWHCDVVHAVEGQHRGLSDSSVLYIPAIPLTLNNAHYLRDQRDNFISGLPAPDFPGGEGESKCMGRGSIEDVKSVQGRLMLGFEKFGDSSEASKEDREFFDKVNRILEL</sequence>
<evidence type="ECO:0000313" key="2">
    <source>
        <dbReference type="Proteomes" id="UP000008493"/>
    </source>
</evidence>
<dbReference type="OMA" id="ISEKWHP"/>
<dbReference type="GeneID" id="18830178"/>
<dbReference type="eggNOG" id="ENOG502QUAF">
    <property type="taxonomic scope" value="Eukaryota"/>
</dbReference>
<proteinExistence type="predicted"/>
<dbReference type="InParanoid" id="K5XD29"/>
<organism evidence="1 2">
    <name type="scientific">Agaricus bisporus var. burnettii (strain JB137-S8 / ATCC MYA-4627 / FGSC 10392)</name>
    <name type="common">White button mushroom</name>
    <dbReference type="NCBI Taxonomy" id="597362"/>
    <lineage>
        <taxon>Eukaryota</taxon>
        <taxon>Fungi</taxon>
        <taxon>Dikarya</taxon>
        <taxon>Basidiomycota</taxon>
        <taxon>Agaricomycotina</taxon>
        <taxon>Agaricomycetes</taxon>
        <taxon>Agaricomycetidae</taxon>
        <taxon>Agaricales</taxon>
        <taxon>Agaricineae</taxon>
        <taxon>Agaricaceae</taxon>
        <taxon>Agaricus</taxon>
    </lineage>
</organism>
<dbReference type="Pfam" id="PF07350">
    <property type="entry name" value="Gig2-like"/>
    <property type="match status" value="1"/>
</dbReference>
<dbReference type="RefSeq" id="XP_007328099.1">
    <property type="nucleotide sequence ID" value="XM_007328037.1"/>
</dbReference>
<dbReference type="OrthoDB" id="8249012at2759"/>
<dbReference type="PANTHER" id="PTHR30613:SF1">
    <property type="entry name" value="DUF1479 DOMAIN PROTEIN (AFU_ORTHOLOGUE AFUA_5G09280)"/>
    <property type="match status" value="1"/>
</dbReference>
<name>K5XD29_AGABU</name>
<dbReference type="HOGENOM" id="CLU_011148_0_0_1"/>
<dbReference type="SUPFAM" id="SSF51197">
    <property type="entry name" value="Clavaminate synthase-like"/>
    <property type="match status" value="1"/>
</dbReference>
<dbReference type="Gene3D" id="2.60.120.330">
    <property type="entry name" value="B-lactam Antibiotic, Isopenicillin N Synthase, Chain"/>
    <property type="match status" value="1"/>
</dbReference>